<dbReference type="CDD" id="cd04772">
    <property type="entry name" value="HTH_TioE_rpt1"/>
    <property type="match status" value="1"/>
</dbReference>
<dbReference type="InterPro" id="IPR000551">
    <property type="entry name" value="MerR-type_HTH_dom"/>
</dbReference>
<dbReference type="PROSITE" id="PS50937">
    <property type="entry name" value="HTH_MERR_2"/>
    <property type="match status" value="2"/>
</dbReference>
<dbReference type="Pfam" id="PF13411">
    <property type="entry name" value="MerR_1"/>
    <property type="match status" value="1"/>
</dbReference>
<accession>A0A0D0XAI5</accession>
<dbReference type="EMBL" id="JXSX01000001">
    <property type="protein sequence ID" value="KIR66425.1"/>
    <property type="molecule type" value="Genomic_DNA"/>
</dbReference>
<dbReference type="Pfam" id="PF00376">
    <property type="entry name" value="MerR"/>
    <property type="match status" value="1"/>
</dbReference>
<proteinExistence type="predicted"/>
<dbReference type="Gene3D" id="1.10.1660.10">
    <property type="match status" value="2"/>
</dbReference>
<evidence type="ECO:0000256" key="2">
    <source>
        <dbReference type="SAM" id="MobiDB-lite"/>
    </source>
</evidence>
<evidence type="ECO:0000259" key="3">
    <source>
        <dbReference type="PROSITE" id="PS50937"/>
    </source>
</evidence>
<dbReference type="GO" id="GO:0003677">
    <property type="term" value="F:DNA binding"/>
    <property type="evidence" value="ECO:0007669"/>
    <property type="project" value="UniProtKB-KW"/>
</dbReference>
<dbReference type="InterPro" id="IPR047057">
    <property type="entry name" value="MerR_fam"/>
</dbReference>
<dbReference type="SUPFAM" id="SSF46955">
    <property type="entry name" value="Putative DNA-binding domain"/>
    <property type="match status" value="2"/>
</dbReference>
<gene>
    <name evidence="4" type="ORF">TK50_15185</name>
</gene>
<dbReference type="SMART" id="SM00422">
    <property type="entry name" value="HTH_MERR"/>
    <property type="match status" value="2"/>
</dbReference>
<dbReference type="GO" id="GO:0003700">
    <property type="term" value="F:DNA-binding transcription factor activity"/>
    <property type="evidence" value="ECO:0007669"/>
    <property type="project" value="InterPro"/>
</dbReference>
<protein>
    <submittedName>
        <fullName evidence="4">MerR family transcriptional regulator</fullName>
    </submittedName>
</protein>
<dbReference type="InterPro" id="IPR009061">
    <property type="entry name" value="DNA-bd_dom_put_sf"/>
</dbReference>
<sequence>MRRSSYRPADLAREHGISTQTVRNYERDGVLPPARRTPSGYRAYTAVHVRALRAYLALIPAHGYAASGEIMRAVNAGDLDAALRAIDRSHAQLLRDRETLDAVEVAVGLLTRPPAASRPDRPPTSRPDLSPVGGPHQPPTGRPERPLAIGGLARRVGVTPAALRKWERAGILAPSRGQATGYRLYSADDVRDAELAHLLRRGGYRLDHIATVVRQVRDAAGTEPLAESLENWRRRLTDRGRAMLTAAARLAEHLSPPDD</sequence>
<dbReference type="CDD" id="cd04773">
    <property type="entry name" value="HTH_TioE_rpt2"/>
    <property type="match status" value="1"/>
</dbReference>
<evidence type="ECO:0000256" key="1">
    <source>
        <dbReference type="ARBA" id="ARBA00023125"/>
    </source>
</evidence>
<comment type="caution">
    <text evidence="4">The sequence shown here is derived from an EMBL/GenBank/DDBJ whole genome shotgun (WGS) entry which is preliminary data.</text>
</comment>
<feature type="domain" description="HTH merR-type" evidence="3">
    <location>
        <begin position="5"/>
        <end position="53"/>
    </location>
</feature>
<dbReference type="AlphaFoldDB" id="A0A0D0XAI5"/>
<feature type="region of interest" description="Disordered" evidence="2">
    <location>
        <begin position="111"/>
        <end position="148"/>
    </location>
</feature>
<dbReference type="PATRIC" id="fig|47853.6.peg.3206"/>
<keyword evidence="1" id="KW-0238">DNA-binding</keyword>
<keyword evidence="5" id="KW-1185">Reference proteome</keyword>
<dbReference type="PROSITE" id="PS00552">
    <property type="entry name" value="HTH_MERR_1"/>
    <property type="match status" value="1"/>
</dbReference>
<dbReference type="GeneID" id="301305440"/>
<reference evidence="4 5" key="1">
    <citation type="submission" date="2015-01" db="EMBL/GenBank/DDBJ databases">
        <title>Sequencing and annotation of Micromonospora carbonacea strain JXNU-1 genome.</title>
        <authorList>
            <person name="Long Z."/>
            <person name="Huang Y."/>
            <person name="Jiang Y."/>
        </authorList>
    </citation>
    <scope>NUCLEOTIDE SEQUENCE [LARGE SCALE GENOMIC DNA]</scope>
    <source>
        <strain evidence="4 5">JXNU-1</strain>
    </source>
</reference>
<evidence type="ECO:0000313" key="5">
    <source>
        <dbReference type="Proteomes" id="UP000032254"/>
    </source>
</evidence>
<dbReference type="Proteomes" id="UP000032254">
    <property type="component" value="Unassembled WGS sequence"/>
</dbReference>
<evidence type="ECO:0000313" key="4">
    <source>
        <dbReference type="EMBL" id="KIR66425.1"/>
    </source>
</evidence>
<dbReference type="PANTHER" id="PTHR30204">
    <property type="entry name" value="REDOX-CYCLING DRUG-SENSING TRANSCRIPTIONAL ACTIVATOR SOXR"/>
    <property type="match status" value="1"/>
</dbReference>
<dbReference type="RefSeq" id="WP_043963322.1">
    <property type="nucleotide sequence ID" value="NZ_JBEZEP010000118.1"/>
</dbReference>
<feature type="domain" description="HTH merR-type" evidence="3">
    <location>
        <begin position="149"/>
        <end position="215"/>
    </location>
</feature>
<dbReference type="PANTHER" id="PTHR30204:SF93">
    <property type="entry name" value="HTH MERR-TYPE DOMAIN-CONTAINING PROTEIN"/>
    <property type="match status" value="1"/>
</dbReference>
<organism evidence="4 5">
    <name type="scientific">Micromonospora haikouensis</name>
    <dbReference type="NCBI Taxonomy" id="686309"/>
    <lineage>
        <taxon>Bacteria</taxon>
        <taxon>Bacillati</taxon>
        <taxon>Actinomycetota</taxon>
        <taxon>Actinomycetes</taxon>
        <taxon>Micromonosporales</taxon>
        <taxon>Micromonosporaceae</taxon>
        <taxon>Micromonospora</taxon>
    </lineage>
</organism>
<name>A0A0D0XAI5_9ACTN</name>
<dbReference type="OrthoDB" id="3826383at2"/>